<feature type="domain" description="RING-type" evidence="5">
    <location>
        <begin position="14"/>
        <end position="61"/>
    </location>
</feature>
<dbReference type="SUPFAM" id="SSF101898">
    <property type="entry name" value="NHL repeat"/>
    <property type="match status" value="1"/>
</dbReference>
<dbReference type="SUPFAM" id="SSF57850">
    <property type="entry name" value="RING/U-box"/>
    <property type="match status" value="1"/>
</dbReference>
<keyword evidence="7" id="KW-1185">Reference proteome</keyword>
<dbReference type="InterPro" id="IPR027370">
    <property type="entry name" value="Znf-RING_euk"/>
</dbReference>
<dbReference type="InterPro" id="IPR013083">
    <property type="entry name" value="Znf_RING/FYVE/PHD"/>
</dbReference>
<proteinExistence type="predicted"/>
<comment type="caution">
    <text evidence="6">The sequence shown here is derived from an EMBL/GenBank/DDBJ whole genome shotgun (WGS) entry which is preliminary data.</text>
</comment>
<dbReference type="InterPro" id="IPR001841">
    <property type="entry name" value="Znf_RING"/>
</dbReference>
<dbReference type="PANTHER" id="PTHR25462:SF296">
    <property type="entry name" value="MEIOTIC P26, ISOFORM F"/>
    <property type="match status" value="1"/>
</dbReference>
<dbReference type="InterPro" id="IPR047153">
    <property type="entry name" value="TRIM45/56/19-like"/>
</dbReference>
<protein>
    <recommendedName>
        <fullName evidence="5">RING-type domain-containing protein</fullName>
    </recommendedName>
</protein>
<accession>A0ABD3UZW1</accession>
<dbReference type="InterPro" id="IPR011042">
    <property type="entry name" value="6-blade_b-propeller_TolB-like"/>
</dbReference>
<evidence type="ECO:0000256" key="3">
    <source>
        <dbReference type="ARBA" id="ARBA00022833"/>
    </source>
</evidence>
<dbReference type="Pfam" id="PF13445">
    <property type="entry name" value="zf-RING_UBOX"/>
    <property type="match status" value="1"/>
</dbReference>
<evidence type="ECO:0000256" key="4">
    <source>
        <dbReference type="PROSITE-ProRule" id="PRU00175"/>
    </source>
</evidence>
<dbReference type="SMART" id="SM00184">
    <property type="entry name" value="RING"/>
    <property type="match status" value="1"/>
</dbReference>
<dbReference type="PROSITE" id="PS00518">
    <property type="entry name" value="ZF_RING_1"/>
    <property type="match status" value="1"/>
</dbReference>
<keyword evidence="1" id="KW-0479">Metal-binding</keyword>
<dbReference type="GO" id="GO:0008270">
    <property type="term" value="F:zinc ion binding"/>
    <property type="evidence" value="ECO:0007669"/>
    <property type="project" value="UniProtKB-KW"/>
</dbReference>
<dbReference type="InterPro" id="IPR017907">
    <property type="entry name" value="Znf_RING_CS"/>
</dbReference>
<dbReference type="EMBL" id="JBJQND010000014">
    <property type="protein sequence ID" value="KAL3854957.1"/>
    <property type="molecule type" value="Genomic_DNA"/>
</dbReference>
<evidence type="ECO:0000313" key="7">
    <source>
        <dbReference type="Proteomes" id="UP001634394"/>
    </source>
</evidence>
<evidence type="ECO:0000259" key="5">
    <source>
        <dbReference type="PROSITE" id="PS50089"/>
    </source>
</evidence>
<keyword evidence="2 4" id="KW-0863">Zinc-finger</keyword>
<gene>
    <name evidence="6" type="ORF">ACJMK2_014192</name>
</gene>
<dbReference type="Gene3D" id="3.30.40.10">
    <property type="entry name" value="Zinc/RING finger domain, C3HC4 (zinc finger)"/>
    <property type="match status" value="1"/>
</dbReference>
<organism evidence="6 7">
    <name type="scientific">Sinanodonta woodiana</name>
    <name type="common">Chinese pond mussel</name>
    <name type="synonym">Anodonta woodiana</name>
    <dbReference type="NCBI Taxonomy" id="1069815"/>
    <lineage>
        <taxon>Eukaryota</taxon>
        <taxon>Metazoa</taxon>
        <taxon>Spiralia</taxon>
        <taxon>Lophotrochozoa</taxon>
        <taxon>Mollusca</taxon>
        <taxon>Bivalvia</taxon>
        <taxon>Autobranchia</taxon>
        <taxon>Heteroconchia</taxon>
        <taxon>Palaeoheterodonta</taxon>
        <taxon>Unionida</taxon>
        <taxon>Unionoidea</taxon>
        <taxon>Unionidae</taxon>
        <taxon>Unioninae</taxon>
        <taxon>Sinanodonta</taxon>
    </lineage>
</organism>
<evidence type="ECO:0000313" key="6">
    <source>
        <dbReference type="EMBL" id="KAL3854957.1"/>
    </source>
</evidence>
<dbReference type="Gene3D" id="2.120.10.30">
    <property type="entry name" value="TolB, C-terminal domain"/>
    <property type="match status" value="1"/>
</dbReference>
<sequence>MCDDFRPIRDMIECPICLSSFQCPRLLPCGHSFCMSCLQSYIDGKRNENPSVTNLPCPACRHTTHIPDLADGSNNLALGFPASHVIVKLMDIHRQSMLARSIVPSSESNITHLSPKTDRIVTDTQTPINHSIDISSSLQSNLTTLSDMKTPEMHLSEPFISSEANSTSPSTRNVSKVAEIVVHIHKDNSECFITCILDLPDSRYLFIDCNNKAAKIFGENYMFHESLSLSVGPYCATLVSNTEVAVTLPDKKRIQFLEIHGQLRKTRKIKTRLKCWGIVALCNQLAITTGKDEHYVLILDRKGQEIRTIRPDNYRDLELLDPHMISTNRDQTIFYVSYWKGNTLVSYCTLDNSALSYTGPTLQGPSGTDTDRDGNIYVCIFHSRCVEQISPDGTVIHQLICTPSKNPVAVRFIRGTDKFLVSFSQCNQIDVYEFS</sequence>
<dbReference type="PROSITE" id="PS50089">
    <property type="entry name" value="ZF_RING_2"/>
    <property type="match status" value="1"/>
</dbReference>
<reference evidence="6 7" key="1">
    <citation type="submission" date="2024-11" db="EMBL/GenBank/DDBJ databases">
        <title>Chromosome-level genome assembly of the freshwater bivalve Anodonta woodiana.</title>
        <authorList>
            <person name="Chen X."/>
        </authorList>
    </citation>
    <scope>NUCLEOTIDE SEQUENCE [LARGE SCALE GENOMIC DNA]</scope>
    <source>
        <strain evidence="6">MN2024</strain>
        <tissue evidence="6">Gills</tissue>
    </source>
</reference>
<keyword evidence="3" id="KW-0862">Zinc</keyword>
<dbReference type="Proteomes" id="UP001634394">
    <property type="component" value="Unassembled WGS sequence"/>
</dbReference>
<evidence type="ECO:0000256" key="1">
    <source>
        <dbReference type="ARBA" id="ARBA00022723"/>
    </source>
</evidence>
<dbReference type="PANTHER" id="PTHR25462">
    <property type="entry name" value="BONUS, ISOFORM C-RELATED"/>
    <property type="match status" value="1"/>
</dbReference>
<evidence type="ECO:0000256" key="2">
    <source>
        <dbReference type="ARBA" id="ARBA00022771"/>
    </source>
</evidence>
<dbReference type="AlphaFoldDB" id="A0ABD3UZW1"/>
<name>A0ABD3UZW1_SINWO</name>